<keyword evidence="2" id="KW-0238">DNA-binding</keyword>
<name>A0A143PXQ5_LUTPR</name>
<dbReference type="Proteomes" id="UP000076079">
    <property type="component" value="Chromosome"/>
</dbReference>
<dbReference type="KEGG" id="abac:LuPra_06302"/>
<organism evidence="6 7">
    <name type="scientific">Luteitalea pratensis</name>
    <dbReference type="NCBI Taxonomy" id="1855912"/>
    <lineage>
        <taxon>Bacteria</taxon>
        <taxon>Pseudomonadati</taxon>
        <taxon>Acidobacteriota</taxon>
        <taxon>Vicinamibacteria</taxon>
        <taxon>Vicinamibacterales</taxon>
        <taxon>Vicinamibacteraceae</taxon>
        <taxon>Luteitalea</taxon>
    </lineage>
</organism>
<dbReference type="CDD" id="cd17535">
    <property type="entry name" value="REC_NarL-like"/>
    <property type="match status" value="1"/>
</dbReference>
<evidence type="ECO:0000313" key="6">
    <source>
        <dbReference type="EMBL" id="AMY13016.1"/>
    </source>
</evidence>
<dbReference type="PROSITE" id="PS50110">
    <property type="entry name" value="RESPONSE_REGULATORY"/>
    <property type="match status" value="1"/>
</dbReference>
<dbReference type="PRINTS" id="PR00038">
    <property type="entry name" value="HTHLUXR"/>
</dbReference>
<accession>A0A143PXQ5</accession>
<feature type="domain" description="HTH luxR-type" evidence="4">
    <location>
        <begin position="149"/>
        <end position="214"/>
    </location>
</feature>
<dbReference type="InterPro" id="IPR000792">
    <property type="entry name" value="Tscrpt_reg_LuxR_C"/>
</dbReference>
<feature type="modified residue" description="4-aspartylphosphate" evidence="3">
    <location>
        <position position="59"/>
    </location>
</feature>
<dbReference type="PROSITE" id="PS50043">
    <property type="entry name" value="HTH_LUXR_2"/>
    <property type="match status" value="1"/>
</dbReference>
<dbReference type="Gene3D" id="3.40.50.2300">
    <property type="match status" value="1"/>
</dbReference>
<dbReference type="PANTHER" id="PTHR43214">
    <property type="entry name" value="TWO-COMPONENT RESPONSE REGULATOR"/>
    <property type="match status" value="1"/>
</dbReference>
<dbReference type="RefSeq" id="WP_162472877.1">
    <property type="nucleotide sequence ID" value="NZ_CP015136.1"/>
</dbReference>
<reference evidence="7" key="2">
    <citation type="submission" date="2016-04" db="EMBL/GenBank/DDBJ databases">
        <title>First Complete Genome Sequence of a Subdivision 6 Acidobacterium.</title>
        <authorList>
            <person name="Huang S."/>
            <person name="Vieira S."/>
            <person name="Bunk B."/>
            <person name="Riedel T."/>
            <person name="Sproeer C."/>
            <person name="Overmann J."/>
        </authorList>
    </citation>
    <scope>NUCLEOTIDE SEQUENCE [LARGE SCALE GENOMIC DNA]</scope>
    <source>
        <strain evidence="7">DSM 100886 HEG_-6_39</strain>
    </source>
</reference>
<evidence type="ECO:0000259" key="5">
    <source>
        <dbReference type="PROSITE" id="PS50110"/>
    </source>
</evidence>
<evidence type="ECO:0000313" key="7">
    <source>
        <dbReference type="Proteomes" id="UP000076079"/>
    </source>
</evidence>
<evidence type="ECO:0000259" key="4">
    <source>
        <dbReference type="PROSITE" id="PS50043"/>
    </source>
</evidence>
<dbReference type="PANTHER" id="PTHR43214:SF43">
    <property type="entry name" value="TWO-COMPONENT RESPONSE REGULATOR"/>
    <property type="match status" value="1"/>
</dbReference>
<reference evidence="6 7" key="1">
    <citation type="journal article" date="2016" name="Genome Announc.">
        <title>First Complete Genome Sequence of a Subdivision 6 Acidobacterium Strain.</title>
        <authorList>
            <person name="Huang S."/>
            <person name="Vieira S."/>
            <person name="Bunk B."/>
            <person name="Riedel T."/>
            <person name="Sproer C."/>
            <person name="Overmann J."/>
        </authorList>
    </citation>
    <scope>NUCLEOTIDE SEQUENCE [LARGE SCALE GENOMIC DNA]</scope>
    <source>
        <strain evidence="7">DSM 100886 HEG_-6_39</strain>
    </source>
</reference>
<protein>
    <submittedName>
        <fullName evidence="6">Response regulator protein VraR</fullName>
    </submittedName>
</protein>
<proteinExistence type="predicted"/>
<dbReference type="SMART" id="SM00448">
    <property type="entry name" value="REC"/>
    <property type="match status" value="1"/>
</dbReference>
<keyword evidence="7" id="KW-1185">Reference proteome</keyword>
<evidence type="ECO:0000256" key="3">
    <source>
        <dbReference type="PROSITE-ProRule" id="PRU00169"/>
    </source>
</evidence>
<dbReference type="InterPro" id="IPR039420">
    <property type="entry name" value="WalR-like"/>
</dbReference>
<dbReference type="EMBL" id="CP015136">
    <property type="protein sequence ID" value="AMY13016.1"/>
    <property type="molecule type" value="Genomic_DNA"/>
</dbReference>
<feature type="domain" description="Response regulatory" evidence="5">
    <location>
        <begin position="8"/>
        <end position="124"/>
    </location>
</feature>
<keyword evidence="1 3" id="KW-0597">Phosphoprotein</keyword>
<gene>
    <name evidence="6" type="primary">vraR_2</name>
    <name evidence="6" type="ORF">LuPra_06302</name>
</gene>
<dbReference type="SMART" id="SM00421">
    <property type="entry name" value="HTH_LUXR"/>
    <property type="match status" value="1"/>
</dbReference>
<dbReference type="InterPro" id="IPR058245">
    <property type="entry name" value="NreC/VraR/RcsB-like_REC"/>
</dbReference>
<dbReference type="SUPFAM" id="SSF52172">
    <property type="entry name" value="CheY-like"/>
    <property type="match status" value="1"/>
</dbReference>
<dbReference type="STRING" id="1855912.LuPra_06302"/>
<dbReference type="GO" id="GO:0006355">
    <property type="term" value="P:regulation of DNA-templated transcription"/>
    <property type="evidence" value="ECO:0007669"/>
    <property type="project" value="InterPro"/>
</dbReference>
<dbReference type="Pfam" id="PF00196">
    <property type="entry name" value="GerE"/>
    <property type="match status" value="1"/>
</dbReference>
<dbReference type="GO" id="GO:0003677">
    <property type="term" value="F:DNA binding"/>
    <property type="evidence" value="ECO:0007669"/>
    <property type="project" value="UniProtKB-KW"/>
</dbReference>
<evidence type="ECO:0000256" key="2">
    <source>
        <dbReference type="ARBA" id="ARBA00023125"/>
    </source>
</evidence>
<sequence>MPHPSTIRVAIADDHPLVLTGLEHLLREHEGFDVVARCSTGAAALAAVDASRPDILLLDLQMPDMDGLAVLAALQARDPRPRVVLLTAGLNEDQLIEALRYDVRGVVLKEMAPSLLVLCLRRVHAGGQWLEKDSAARAMAKLVRNEDRHRKLATMLTPREIEIVRLVRRGLANRQIADALCVAEGTVKVHLHNIYEKLSVHRRGQLIAFADEYGLH</sequence>
<dbReference type="InterPro" id="IPR001789">
    <property type="entry name" value="Sig_transdc_resp-reg_receiver"/>
</dbReference>
<dbReference type="CDD" id="cd06170">
    <property type="entry name" value="LuxR_C_like"/>
    <property type="match status" value="1"/>
</dbReference>
<evidence type="ECO:0000256" key="1">
    <source>
        <dbReference type="ARBA" id="ARBA00022553"/>
    </source>
</evidence>
<dbReference type="InterPro" id="IPR011006">
    <property type="entry name" value="CheY-like_superfamily"/>
</dbReference>
<dbReference type="Pfam" id="PF00072">
    <property type="entry name" value="Response_reg"/>
    <property type="match status" value="1"/>
</dbReference>
<dbReference type="AlphaFoldDB" id="A0A143PXQ5"/>
<dbReference type="PROSITE" id="PS00622">
    <property type="entry name" value="HTH_LUXR_1"/>
    <property type="match status" value="1"/>
</dbReference>
<dbReference type="GO" id="GO:0000160">
    <property type="term" value="P:phosphorelay signal transduction system"/>
    <property type="evidence" value="ECO:0007669"/>
    <property type="project" value="InterPro"/>
</dbReference>